<gene>
    <name evidence="2" type="ORF">BP6252_07452</name>
</gene>
<organism evidence="2 3">
    <name type="scientific">Coleophoma cylindrospora</name>
    <dbReference type="NCBI Taxonomy" id="1849047"/>
    <lineage>
        <taxon>Eukaryota</taxon>
        <taxon>Fungi</taxon>
        <taxon>Dikarya</taxon>
        <taxon>Ascomycota</taxon>
        <taxon>Pezizomycotina</taxon>
        <taxon>Leotiomycetes</taxon>
        <taxon>Helotiales</taxon>
        <taxon>Dermateaceae</taxon>
        <taxon>Coleophoma</taxon>
    </lineage>
</organism>
<dbReference type="EMBL" id="PDLM01000007">
    <property type="protein sequence ID" value="RDW73545.1"/>
    <property type="molecule type" value="Genomic_DNA"/>
</dbReference>
<comment type="caution">
    <text evidence="2">The sequence shown here is derived from an EMBL/GenBank/DDBJ whole genome shotgun (WGS) entry which is preliminary data.</text>
</comment>
<dbReference type="Proteomes" id="UP000256645">
    <property type="component" value="Unassembled WGS sequence"/>
</dbReference>
<evidence type="ECO:0000313" key="3">
    <source>
        <dbReference type="Proteomes" id="UP000256645"/>
    </source>
</evidence>
<reference evidence="2 3" key="1">
    <citation type="journal article" date="2018" name="IMA Fungus">
        <title>IMA Genome-F 9: Draft genome sequence of Annulohypoxylon stygium, Aspergillus mulundensis, Berkeleyomyces basicola (syn. Thielaviopsis basicola), Ceratocystis smalleyi, two Cercospora beticola strains, Coleophoma cylindrospora, Fusarium fracticaudum, Phialophora cf. hyalina, and Morchella septimelata.</title>
        <authorList>
            <person name="Wingfield B.D."/>
            <person name="Bills G.F."/>
            <person name="Dong Y."/>
            <person name="Huang W."/>
            <person name="Nel W.J."/>
            <person name="Swalarsk-Parry B.S."/>
            <person name="Vaghefi N."/>
            <person name="Wilken P.M."/>
            <person name="An Z."/>
            <person name="de Beer Z.W."/>
            <person name="De Vos L."/>
            <person name="Chen L."/>
            <person name="Duong T.A."/>
            <person name="Gao Y."/>
            <person name="Hammerbacher A."/>
            <person name="Kikkert J.R."/>
            <person name="Li Y."/>
            <person name="Li H."/>
            <person name="Li K."/>
            <person name="Li Q."/>
            <person name="Liu X."/>
            <person name="Ma X."/>
            <person name="Naidoo K."/>
            <person name="Pethybridge S.J."/>
            <person name="Sun J."/>
            <person name="Steenkamp E.T."/>
            <person name="van der Nest M.A."/>
            <person name="van Wyk S."/>
            <person name="Wingfield M.J."/>
            <person name="Xiong C."/>
            <person name="Yue Q."/>
            <person name="Zhang X."/>
        </authorList>
    </citation>
    <scope>NUCLEOTIDE SEQUENCE [LARGE SCALE GENOMIC DNA]</scope>
    <source>
        <strain evidence="2 3">BP6252</strain>
    </source>
</reference>
<feature type="region of interest" description="Disordered" evidence="1">
    <location>
        <begin position="201"/>
        <end position="230"/>
    </location>
</feature>
<dbReference type="OrthoDB" id="62853at2759"/>
<evidence type="ECO:0000313" key="2">
    <source>
        <dbReference type="EMBL" id="RDW73545.1"/>
    </source>
</evidence>
<feature type="compositionally biased region" description="Acidic residues" evidence="1">
    <location>
        <begin position="586"/>
        <end position="621"/>
    </location>
</feature>
<proteinExistence type="predicted"/>
<name>A0A3D8RHL6_9HELO</name>
<dbReference type="STRING" id="1849047.A0A3D8RHL6"/>
<feature type="region of interest" description="Disordered" evidence="1">
    <location>
        <begin position="578"/>
        <end position="621"/>
    </location>
</feature>
<dbReference type="AlphaFoldDB" id="A0A3D8RHL6"/>
<evidence type="ECO:0000256" key="1">
    <source>
        <dbReference type="SAM" id="MobiDB-lite"/>
    </source>
</evidence>
<sequence length="661" mass="76049">MKISFKKPEEAQCWVLDESKDTPEHTAQLHLALPSPETPIEISSFPIEIRSETPIFKPKSIVNLWTQIISIQIQCGNFWRHQDALMLHKDKAPVQSREESVANKALIREKEVLYIRHRIQKALLTRYKQPVEAELPEIARSISMLEGFGDVNAKIVRQTKIHKVCKAVMGLDSFPGDDTFQLRARSALLYERYSNLMNETKQENVSEVMAPTTSKPPNTDKSATTEDEAGGGELLEPPAICLTQLTPQQCARIEEAAKTCNPPLRRGVVELMCMLPHFTSKYGARDFQIVPQGKLVQPFHDFFEVDREVYKGGPIIPPQMLQLTSWVSPNYGLALFVDTDTGEGLQLQRFSPYEKGVLCTEFDGQRRPIEELLQEWIDYFLEMKIVPSGGEDLMSDEFRSMDYLRQKFLLQEYGWPNAFPLSPSKYTSLIKRQADLHQERLDKWERNESLDRKWNQLTRQWGEVNLDCYVTTQDSERFRVLDKTIEEALRYHVRKSADREYALAADVPLDKSLRNPLVLSRSSHEGADWEVDVTPAKLIERFYDVAAPFFRADDAHANVDIEKMKLVLENAHDRWELSERGVYPQDEVDEEDDDSTSDFAPSEEECSDDEEFESDEEEEDLDFDIAILEEDSRTDIEQLRAQFQTYQVAVHGPQVTEDGSV</sequence>
<protein>
    <submittedName>
        <fullName evidence="2">Uncharacterized protein</fullName>
    </submittedName>
</protein>
<keyword evidence="3" id="KW-1185">Reference proteome</keyword>
<feature type="compositionally biased region" description="Polar residues" evidence="1">
    <location>
        <begin position="201"/>
        <end position="222"/>
    </location>
</feature>
<accession>A0A3D8RHL6</accession>